<keyword evidence="9" id="KW-1185">Reference proteome</keyword>
<accession>A0ABY3WWC5</accession>
<evidence type="ECO:0000256" key="4">
    <source>
        <dbReference type="ARBA" id="ARBA00023002"/>
    </source>
</evidence>
<keyword evidence="4 7" id="KW-0560">Oxidoreductase</keyword>
<dbReference type="InterPro" id="IPR017972">
    <property type="entry name" value="Cyt_P450_CS"/>
</dbReference>
<evidence type="ECO:0000256" key="5">
    <source>
        <dbReference type="ARBA" id="ARBA00023004"/>
    </source>
</evidence>
<dbReference type="PRINTS" id="PR00385">
    <property type="entry name" value="P450"/>
</dbReference>
<keyword evidence="5 7" id="KW-0408">Iron</keyword>
<organism evidence="8 9">
    <name type="scientific">Streptomyces formicae</name>
    <dbReference type="NCBI Taxonomy" id="1616117"/>
    <lineage>
        <taxon>Bacteria</taxon>
        <taxon>Bacillati</taxon>
        <taxon>Actinomycetota</taxon>
        <taxon>Actinomycetes</taxon>
        <taxon>Kitasatosporales</taxon>
        <taxon>Streptomycetaceae</taxon>
        <taxon>Streptomyces</taxon>
    </lineage>
</organism>
<keyword evidence="3 7" id="KW-0479">Metal-binding</keyword>
<dbReference type="InterPro" id="IPR036396">
    <property type="entry name" value="Cyt_P450_sf"/>
</dbReference>
<evidence type="ECO:0000256" key="7">
    <source>
        <dbReference type="RuleBase" id="RU000461"/>
    </source>
</evidence>
<dbReference type="CDD" id="cd11049">
    <property type="entry name" value="CYP170A1-like"/>
    <property type="match status" value="1"/>
</dbReference>
<protein>
    <submittedName>
        <fullName evidence="8">Cytochrome P450</fullName>
    </submittedName>
</protein>
<comment type="similarity">
    <text evidence="1 7">Belongs to the cytochrome P450 family.</text>
</comment>
<dbReference type="Pfam" id="PF00067">
    <property type="entry name" value="p450"/>
    <property type="match status" value="1"/>
</dbReference>
<evidence type="ECO:0000313" key="8">
    <source>
        <dbReference type="EMBL" id="UNM15592.1"/>
    </source>
</evidence>
<dbReference type="PROSITE" id="PS00086">
    <property type="entry name" value="CYTOCHROME_P450"/>
    <property type="match status" value="1"/>
</dbReference>
<name>A0ABY3WWC5_9ACTN</name>
<dbReference type="InterPro" id="IPR002401">
    <property type="entry name" value="Cyt_P450_E_grp-I"/>
</dbReference>
<evidence type="ECO:0000256" key="2">
    <source>
        <dbReference type="ARBA" id="ARBA00022617"/>
    </source>
</evidence>
<dbReference type="RefSeq" id="WP_242337476.1">
    <property type="nucleotide sequence ID" value="NZ_CP071872.1"/>
</dbReference>
<dbReference type="InterPro" id="IPR001128">
    <property type="entry name" value="Cyt_P450"/>
</dbReference>
<keyword evidence="6 7" id="KW-0503">Monooxygenase</keyword>
<evidence type="ECO:0000256" key="1">
    <source>
        <dbReference type="ARBA" id="ARBA00010617"/>
    </source>
</evidence>
<evidence type="ECO:0000256" key="6">
    <source>
        <dbReference type="ARBA" id="ARBA00023033"/>
    </source>
</evidence>
<sequence length="444" mass="50191">MAPDIPRAPGAWPLIGHAPQLALKPLTFVTGLPRHGTVVQVQLGSLQAYVVTDPELVHQVLVSQARSFSRGRLHDRGRTLIGDGLVVSSGELHRRHRRMMQPSFQRGQLVQYAACMKSEMVSMTDRWKPGQVLDIHDEMESLAMGTLISSLFGELSQDDADRVRQAVPILMRAGIVHSVAPDWVSRLPIPMNRRTQKATTDVSALVDRVIAARREKGEGRTDLVTTLLHTTDEDGRPMSDQEICDQVFTLFMASVESLSATLAWIFHELGRDPEIEARVHAEVDDVLSGRPPEFDDIPRLAYTSRVITEVLRHYTVWFQMRRTREPVELGGYRLPACAEVIYSPYLLAHDPRWFPDPDRFDPDRWLADRAERTPKHAFIPFGAGHHKCMGDTFALTECTLDVAAICSRWRLRPVPGQRVRQVIQAAVHPKPLLMTPERRDVKWS</sequence>
<keyword evidence="2 7" id="KW-0349">Heme</keyword>
<dbReference type="PRINTS" id="PR00463">
    <property type="entry name" value="EP450I"/>
</dbReference>
<dbReference type="Proteomes" id="UP000828924">
    <property type="component" value="Chromosome"/>
</dbReference>
<gene>
    <name evidence="8" type="ORF">J4032_32725</name>
</gene>
<evidence type="ECO:0000256" key="3">
    <source>
        <dbReference type="ARBA" id="ARBA00022723"/>
    </source>
</evidence>
<evidence type="ECO:0000313" key="9">
    <source>
        <dbReference type="Proteomes" id="UP000828924"/>
    </source>
</evidence>
<dbReference type="Gene3D" id="1.10.630.10">
    <property type="entry name" value="Cytochrome P450"/>
    <property type="match status" value="1"/>
</dbReference>
<dbReference type="PANTHER" id="PTHR24291">
    <property type="entry name" value="CYTOCHROME P450 FAMILY 4"/>
    <property type="match status" value="1"/>
</dbReference>
<proteinExistence type="inferred from homology"/>
<dbReference type="EMBL" id="CP071872">
    <property type="protein sequence ID" value="UNM15592.1"/>
    <property type="molecule type" value="Genomic_DNA"/>
</dbReference>
<dbReference type="PANTHER" id="PTHR24291:SF50">
    <property type="entry name" value="BIFUNCTIONAL ALBAFLAVENONE MONOOXYGENASE_TERPENE SYNTHASE"/>
    <property type="match status" value="1"/>
</dbReference>
<dbReference type="SUPFAM" id="SSF48264">
    <property type="entry name" value="Cytochrome P450"/>
    <property type="match status" value="1"/>
</dbReference>
<dbReference type="InterPro" id="IPR050196">
    <property type="entry name" value="Cytochrome_P450_Monoox"/>
</dbReference>
<reference evidence="8 9" key="1">
    <citation type="submission" date="2021-03" db="EMBL/GenBank/DDBJ databases">
        <title>Complete genome of Streptomyces formicae strain 1H-GS9 (DSM 100524).</title>
        <authorList>
            <person name="Atanasov K.E."/>
            <person name="Altabella T."/>
            <person name="Ferrer A."/>
        </authorList>
    </citation>
    <scope>NUCLEOTIDE SEQUENCE [LARGE SCALE GENOMIC DNA]</scope>
    <source>
        <strain evidence="8 9">1H-GS9</strain>
    </source>
</reference>